<evidence type="ECO:0000256" key="2">
    <source>
        <dbReference type="ARBA" id="ARBA00004496"/>
    </source>
</evidence>
<dbReference type="InParanoid" id="A0A165FA17"/>
<feature type="region of interest" description="Disordered" evidence="8">
    <location>
        <begin position="453"/>
        <end position="548"/>
    </location>
</feature>
<feature type="compositionally biased region" description="Polar residues" evidence="8">
    <location>
        <begin position="525"/>
        <end position="541"/>
    </location>
</feature>
<accession>A0A165FA17</accession>
<feature type="compositionally biased region" description="Low complexity" evidence="8">
    <location>
        <begin position="507"/>
        <end position="520"/>
    </location>
</feature>
<dbReference type="InterPro" id="IPR038491">
    <property type="entry name" value="Velvet_dom_sf"/>
</dbReference>
<proteinExistence type="inferred from homology"/>
<comment type="similarity">
    <text evidence="7">Belongs to the velvet family. VeA subfamily.</text>
</comment>
<dbReference type="PANTHER" id="PTHR33572">
    <property type="entry name" value="SPORE DEVELOPMENT REGULATOR VOSA"/>
    <property type="match status" value="1"/>
</dbReference>
<dbReference type="EMBL" id="KV407462">
    <property type="protein sequence ID" value="KZF20752.1"/>
    <property type="molecule type" value="Genomic_DNA"/>
</dbReference>
<name>A0A165FA17_XYLHT</name>
<dbReference type="GO" id="GO:0005737">
    <property type="term" value="C:cytoplasm"/>
    <property type="evidence" value="ECO:0007669"/>
    <property type="project" value="UniProtKB-SubCell"/>
</dbReference>
<dbReference type="PANTHER" id="PTHR33572:SF14">
    <property type="entry name" value="DEVELOPMENTAL AND SECONDARY METABOLISM REGULATOR VEA"/>
    <property type="match status" value="1"/>
</dbReference>
<dbReference type="Pfam" id="PF11754">
    <property type="entry name" value="Velvet"/>
    <property type="match status" value="2"/>
</dbReference>
<evidence type="ECO:0000256" key="8">
    <source>
        <dbReference type="SAM" id="MobiDB-lite"/>
    </source>
</evidence>
<reference evidence="10 11" key="1">
    <citation type="journal article" date="2016" name="Fungal Biol.">
        <title>The genome of Xylona heveae provides a window into fungal endophytism.</title>
        <authorList>
            <person name="Gazis R."/>
            <person name="Kuo A."/>
            <person name="Riley R."/>
            <person name="LaButti K."/>
            <person name="Lipzen A."/>
            <person name="Lin J."/>
            <person name="Amirebrahimi M."/>
            <person name="Hesse C.N."/>
            <person name="Spatafora J.W."/>
            <person name="Henrissat B."/>
            <person name="Hainaut M."/>
            <person name="Grigoriev I.V."/>
            <person name="Hibbett D.S."/>
        </authorList>
    </citation>
    <scope>NUCLEOTIDE SEQUENCE [LARGE SCALE GENOMIC DNA]</scope>
    <source>
        <strain evidence="10 11">TC161</strain>
    </source>
</reference>
<comment type="subcellular location">
    <subcellularLocation>
        <location evidence="2">Cytoplasm</location>
    </subcellularLocation>
    <subcellularLocation>
        <location evidence="1">Nucleus</location>
    </subcellularLocation>
</comment>
<evidence type="ECO:0000259" key="9">
    <source>
        <dbReference type="PROSITE" id="PS51821"/>
    </source>
</evidence>
<keyword evidence="11" id="KW-1185">Reference proteome</keyword>
<evidence type="ECO:0000256" key="7">
    <source>
        <dbReference type="ARBA" id="ARBA00038005"/>
    </source>
</evidence>
<organism evidence="10 11">
    <name type="scientific">Xylona heveae (strain CBS 132557 / TC161)</name>
    <dbReference type="NCBI Taxonomy" id="1328760"/>
    <lineage>
        <taxon>Eukaryota</taxon>
        <taxon>Fungi</taxon>
        <taxon>Dikarya</taxon>
        <taxon>Ascomycota</taxon>
        <taxon>Pezizomycotina</taxon>
        <taxon>Xylonomycetes</taxon>
        <taxon>Xylonales</taxon>
        <taxon>Xylonaceae</taxon>
        <taxon>Xylona</taxon>
    </lineage>
</organism>
<dbReference type="InterPro" id="IPR037525">
    <property type="entry name" value="Velvet_dom"/>
</dbReference>
<evidence type="ECO:0000313" key="11">
    <source>
        <dbReference type="Proteomes" id="UP000076632"/>
    </source>
</evidence>
<evidence type="ECO:0000256" key="4">
    <source>
        <dbReference type="ARBA" id="ARBA00023015"/>
    </source>
</evidence>
<dbReference type="Gene3D" id="2.60.40.3960">
    <property type="entry name" value="Velvet domain"/>
    <property type="match status" value="1"/>
</dbReference>
<dbReference type="AlphaFoldDB" id="A0A165FA17"/>
<evidence type="ECO:0000256" key="1">
    <source>
        <dbReference type="ARBA" id="ARBA00004123"/>
    </source>
</evidence>
<dbReference type="InterPro" id="IPR021740">
    <property type="entry name" value="Velvet"/>
</dbReference>
<dbReference type="GO" id="GO:0051176">
    <property type="term" value="P:positive regulation of sulfur metabolic process"/>
    <property type="evidence" value="ECO:0007669"/>
    <property type="project" value="UniProtKB-ARBA"/>
</dbReference>
<keyword evidence="5" id="KW-0804">Transcription</keyword>
<evidence type="ECO:0000256" key="5">
    <source>
        <dbReference type="ARBA" id="ARBA00023163"/>
    </source>
</evidence>
<dbReference type="GeneID" id="28896386"/>
<keyword evidence="3" id="KW-0963">Cytoplasm</keyword>
<dbReference type="OrthoDB" id="5384689at2759"/>
<protein>
    <recommendedName>
        <fullName evidence="9">Velvet domain-containing protein</fullName>
    </recommendedName>
</protein>
<dbReference type="OMA" id="NHFVTHR"/>
<feature type="region of interest" description="Disordered" evidence="8">
    <location>
        <begin position="1"/>
        <end position="20"/>
    </location>
</feature>
<dbReference type="FunFam" id="2.60.40.3960:FF:000001">
    <property type="entry name" value="Sexual development activator VeA"/>
    <property type="match status" value="1"/>
</dbReference>
<dbReference type="GO" id="GO:0005634">
    <property type="term" value="C:nucleus"/>
    <property type="evidence" value="ECO:0007669"/>
    <property type="project" value="UniProtKB-SubCell"/>
</dbReference>
<dbReference type="PROSITE" id="PS51821">
    <property type="entry name" value="VELVET"/>
    <property type="match status" value="1"/>
</dbReference>
<dbReference type="STRING" id="1328760.A0A165FA17"/>
<keyword evidence="6" id="KW-0539">Nucleus</keyword>
<feature type="compositionally biased region" description="Low complexity" evidence="8">
    <location>
        <begin position="468"/>
        <end position="477"/>
    </location>
</feature>
<keyword evidence="4" id="KW-0805">Transcription regulation</keyword>
<dbReference type="GO" id="GO:0034250">
    <property type="term" value="P:positive regulation of amide metabolic process"/>
    <property type="evidence" value="ECO:0007669"/>
    <property type="project" value="UniProtKB-ARBA"/>
</dbReference>
<dbReference type="GO" id="GO:0043455">
    <property type="term" value="P:regulation of secondary metabolic process"/>
    <property type="evidence" value="ECO:0007669"/>
    <property type="project" value="UniProtKB-ARBA"/>
</dbReference>
<feature type="compositionally biased region" description="Polar residues" evidence="8">
    <location>
        <begin position="485"/>
        <end position="500"/>
    </location>
</feature>
<gene>
    <name evidence="10" type="ORF">L228DRAFT_240511</name>
</gene>
<sequence>MSGLVAVANEKMSSSSRVTKEGRKLTYQLNVIQQPERARACGSGAKSSADRRPVDPPPIVELRIFEGDAKNDVTFSYNANFFLFATLENARPIAQGRVPVTPASYPVLTGMPVAGMAYLDRPLPAGYFIFPDLSVRHEGKYRLSFNLFEEVKESKDFDMDVIAGKPDINGQLPNVSGYPSPTAHAYWRLEVKSMPFTVFSAKKFPGLAESTSLSRIVAEQGCRVRIRRDVRMRRRDGKAKDWDGYDEENAYVREQRRTATPDVYSQAAISNAQPLVDHQNRPRSVSIVSGDGQPAPYAMPPHRRPSVHEMSPYTTQPYQQAYPPAHVPPQPVPSAYPSHLAFGANPAPQYQAPHYSAPQPVAHPQPAALPPHTAPAAAYPLQPSAHVRQMSAPQVYGYAAPQQYAQPPYSQPVAVRQENLDYRRDSAPAPSSYASQHMPVYAAENAYSSAQPVHQPYATVPPPPAPTPASTTSNAAPALPPLKTLQPSLSNTYETNSPITATPGPISAASGSSLSGGYESAKSRAYSQYPTPHSASTIDSARSSKRPFGSVFSSAHLEKPLQDGMRPNTAHHGQDMVQADYDEEEFDMYDMQALRMRYKRADGTEISRRAPLSG</sequence>
<dbReference type="RefSeq" id="XP_018186307.1">
    <property type="nucleotide sequence ID" value="XM_018331249.1"/>
</dbReference>
<feature type="domain" description="Velvet" evidence="9">
    <location>
        <begin position="22"/>
        <end position="227"/>
    </location>
</feature>
<evidence type="ECO:0000313" key="10">
    <source>
        <dbReference type="EMBL" id="KZF20752.1"/>
    </source>
</evidence>
<evidence type="ECO:0000256" key="6">
    <source>
        <dbReference type="ARBA" id="ARBA00023242"/>
    </source>
</evidence>
<dbReference type="Proteomes" id="UP000076632">
    <property type="component" value="Unassembled WGS sequence"/>
</dbReference>
<evidence type="ECO:0000256" key="3">
    <source>
        <dbReference type="ARBA" id="ARBA00022490"/>
    </source>
</evidence>